<keyword evidence="5 9" id="KW-0548">Nucleotidyltransferase</keyword>
<comment type="similarity">
    <text evidence="2 9">Belongs to the beta sliding clamp family.</text>
</comment>
<evidence type="ECO:0000256" key="9">
    <source>
        <dbReference type="PIRNR" id="PIRNR000804"/>
    </source>
</evidence>
<dbReference type="GO" id="GO:0009360">
    <property type="term" value="C:DNA polymerase III complex"/>
    <property type="evidence" value="ECO:0007669"/>
    <property type="project" value="InterPro"/>
</dbReference>
<dbReference type="InterPro" id="IPR001001">
    <property type="entry name" value="DNA_polIII_beta"/>
</dbReference>
<keyword evidence="6 9" id="KW-0235">DNA replication</keyword>
<comment type="subcellular location">
    <subcellularLocation>
        <location evidence="1 9">Cytoplasm</location>
    </subcellularLocation>
</comment>
<comment type="subunit">
    <text evidence="9">Forms a ring-shaped head-to-tail homodimer around DNA.</text>
</comment>
<evidence type="ECO:0000256" key="4">
    <source>
        <dbReference type="ARBA" id="ARBA00022679"/>
    </source>
</evidence>
<keyword evidence="7 9" id="KW-0239">DNA-directed DNA polymerase</keyword>
<dbReference type="NCBIfam" id="TIGR00663">
    <property type="entry name" value="dnan"/>
    <property type="match status" value="1"/>
</dbReference>
<name>A0A1G2KN36_9BACT</name>
<dbReference type="InterPro" id="IPR022637">
    <property type="entry name" value="DNA_polIII_beta_cen"/>
</dbReference>
<evidence type="ECO:0000256" key="6">
    <source>
        <dbReference type="ARBA" id="ARBA00022705"/>
    </source>
</evidence>
<dbReference type="GO" id="GO:0003887">
    <property type="term" value="F:DNA-directed DNA polymerase activity"/>
    <property type="evidence" value="ECO:0007669"/>
    <property type="project" value="UniProtKB-UniRule"/>
</dbReference>
<dbReference type="Gene3D" id="3.70.10.10">
    <property type="match status" value="1"/>
</dbReference>
<dbReference type="PANTHER" id="PTHR30478">
    <property type="entry name" value="DNA POLYMERASE III SUBUNIT BETA"/>
    <property type="match status" value="1"/>
</dbReference>
<evidence type="ECO:0000313" key="13">
    <source>
        <dbReference type="EMBL" id="OHA00694.1"/>
    </source>
</evidence>
<dbReference type="PANTHER" id="PTHR30478:SF0">
    <property type="entry name" value="BETA SLIDING CLAMP"/>
    <property type="match status" value="1"/>
</dbReference>
<feature type="domain" description="DNA polymerase III beta sliding clamp central" evidence="11">
    <location>
        <begin position="127"/>
        <end position="239"/>
    </location>
</feature>
<dbReference type="CDD" id="cd00140">
    <property type="entry name" value="beta_clamp"/>
    <property type="match status" value="1"/>
</dbReference>
<reference evidence="13 14" key="1">
    <citation type="journal article" date="2016" name="Nat. Commun.">
        <title>Thousands of microbial genomes shed light on interconnected biogeochemical processes in an aquifer system.</title>
        <authorList>
            <person name="Anantharaman K."/>
            <person name="Brown C.T."/>
            <person name="Hug L.A."/>
            <person name="Sharon I."/>
            <person name="Castelle C.J."/>
            <person name="Probst A.J."/>
            <person name="Thomas B.C."/>
            <person name="Singh A."/>
            <person name="Wilkins M.J."/>
            <person name="Karaoz U."/>
            <person name="Brodie E.L."/>
            <person name="Williams K.H."/>
            <person name="Hubbard S.S."/>
            <person name="Banfield J.F."/>
        </authorList>
    </citation>
    <scope>NUCLEOTIDE SEQUENCE [LARGE SCALE GENOMIC DNA]</scope>
</reference>
<comment type="caution">
    <text evidence="13">The sequence shown here is derived from an EMBL/GenBank/DDBJ whole genome shotgun (WGS) entry which is preliminary data.</text>
</comment>
<keyword evidence="3 9" id="KW-0963">Cytoplasm</keyword>
<dbReference type="InterPro" id="IPR046938">
    <property type="entry name" value="DNA_clamp_sf"/>
</dbReference>
<keyword evidence="8" id="KW-0238">DNA-binding</keyword>
<evidence type="ECO:0000259" key="10">
    <source>
        <dbReference type="Pfam" id="PF00712"/>
    </source>
</evidence>
<dbReference type="GO" id="GO:0005737">
    <property type="term" value="C:cytoplasm"/>
    <property type="evidence" value="ECO:0007669"/>
    <property type="project" value="UniProtKB-SubCell"/>
</dbReference>
<dbReference type="Gene3D" id="3.10.150.10">
    <property type="entry name" value="DNA Polymerase III, subunit A, domain 2"/>
    <property type="match status" value="1"/>
</dbReference>
<evidence type="ECO:0000259" key="11">
    <source>
        <dbReference type="Pfam" id="PF02767"/>
    </source>
</evidence>
<dbReference type="PIRSF" id="PIRSF000804">
    <property type="entry name" value="DNA_pol_III_b"/>
    <property type="match status" value="1"/>
</dbReference>
<dbReference type="GO" id="GO:0003677">
    <property type="term" value="F:DNA binding"/>
    <property type="evidence" value="ECO:0007669"/>
    <property type="project" value="UniProtKB-UniRule"/>
</dbReference>
<dbReference type="Pfam" id="PF02767">
    <property type="entry name" value="DNA_pol3_beta_2"/>
    <property type="match status" value="1"/>
</dbReference>
<dbReference type="SMART" id="SM00480">
    <property type="entry name" value="POL3Bc"/>
    <property type="match status" value="1"/>
</dbReference>
<protein>
    <recommendedName>
        <fullName evidence="9">Beta sliding clamp</fullName>
    </recommendedName>
</protein>
<dbReference type="InterPro" id="IPR022634">
    <property type="entry name" value="DNA_polIII_beta_N"/>
</dbReference>
<dbReference type="GO" id="GO:0006271">
    <property type="term" value="P:DNA strand elongation involved in DNA replication"/>
    <property type="evidence" value="ECO:0007669"/>
    <property type="project" value="TreeGrafter"/>
</dbReference>
<feature type="domain" description="DNA polymerase III beta sliding clamp N-terminal" evidence="10">
    <location>
        <begin position="2"/>
        <end position="116"/>
    </location>
</feature>
<keyword evidence="4 9" id="KW-0808">Transferase</keyword>
<accession>A0A1G2KN36</accession>
<comment type="function">
    <text evidence="9">Confers DNA tethering and processivity to DNA polymerases and other proteins. Acts as a clamp, forming a ring around DNA (a reaction catalyzed by the clamp-loading complex) which diffuses in an ATP-independent manner freely and bidirectionally along dsDNA. Initially characterized for its ability to contact the catalytic subunit of DNA polymerase III (Pol III), a complex, multichain enzyme responsible for most of the replicative synthesis in bacteria; Pol III exhibits 3'-5' exonuclease proofreading activity. The beta chain is required for initiation of replication as well as for processivity of DNA replication.</text>
</comment>
<dbReference type="Proteomes" id="UP000177362">
    <property type="component" value="Unassembled WGS sequence"/>
</dbReference>
<evidence type="ECO:0000256" key="2">
    <source>
        <dbReference type="ARBA" id="ARBA00010752"/>
    </source>
</evidence>
<evidence type="ECO:0000256" key="7">
    <source>
        <dbReference type="ARBA" id="ARBA00022932"/>
    </source>
</evidence>
<dbReference type="SUPFAM" id="SSF55979">
    <property type="entry name" value="DNA clamp"/>
    <property type="match status" value="3"/>
</dbReference>
<dbReference type="Pfam" id="PF00712">
    <property type="entry name" value="DNA_pol3_beta"/>
    <property type="match status" value="1"/>
</dbReference>
<gene>
    <name evidence="13" type="ORF">A3C11_01595</name>
</gene>
<evidence type="ECO:0000313" key="14">
    <source>
        <dbReference type="Proteomes" id="UP000177362"/>
    </source>
</evidence>
<sequence>MITCLRSTLYSALNTIERFVGKNISLPVINNIFIKTHGQKLILQATNLEVGAEATLPAKVIKEGSITIPPRILSAILQTITDERVVLKEKQGIISIETESTTSEIRGITGDDFPIIPSVEKGTTLSIPNSILHKVLSKILPIISFSDFKPEISGLFIYTEVKELVFVGTDTFRLFEERVKDFITSDQFKIIIPLRALQELVKILNLEENTEFIFNTEQVLIKTGDVRIITRLINGTYPEYRNLIPKEFSTKLNIPRLEFLSGIKLSSVFASKLHDVVLSYKKDTLFLEITNPEIGKHTRTIKITSSGKDGRIGFNHRYLSDAVESIGSEIISLGLNDESRPAVLRDDQYPKFTAVVMPLRI</sequence>
<dbReference type="EMBL" id="MHQJ01000039">
    <property type="protein sequence ID" value="OHA00694.1"/>
    <property type="molecule type" value="Genomic_DNA"/>
</dbReference>
<dbReference type="InterPro" id="IPR022635">
    <property type="entry name" value="DNA_polIII_beta_C"/>
</dbReference>
<evidence type="ECO:0000256" key="3">
    <source>
        <dbReference type="ARBA" id="ARBA00022490"/>
    </source>
</evidence>
<evidence type="ECO:0000256" key="8">
    <source>
        <dbReference type="ARBA" id="ARBA00023125"/>
    </source>
</evidence>
<dbReference type="AlphaFoldDB" id="A0A1G2KN36"/>
<dbReference type="GO" id="GO:0008408">
    <property type="term" value="F:3'-5' exonuclease activity"/>
    <property type="evidence" value="ECO:0007669"/>
    <property type="project" value="InterPro"/>
</dbReference>
<evidence type="ECO:0000259" key="12">
    <source>
        <dbReference type="Pfam" id="PF02768"/>
    </source>
</evidence>
<proteinExistence type="inferred from homology"/>
<dbReference type="STRING" id="1802271.A3C11_01595"/>
<dbReference type="Pfam" id="PF02768">
    <property type="entry name" value="DNA_pol3_beta_3"/>
    <property type="match status" value="1"/>
</dbReference>
<feature type="domain" description="DNA polymerase III beta sliding clamp C-terminal" evidence="12">
    <location>
        <begin position="241"/>
        <end position="360"/>
    </location>
</feature>
<evidence type="ECO:0000256" key="1">
    <source>
        <dbReference type="ARBA" id="ARBA00004496"/>
    </source>
</evidence>
<organism evidence="13 14">
    <name type="scientific">Candidatus Sungbacteria bacterium RIFCSPHIGHO2_02_FULL_49_12</name>
    <dbReference type="NCBI Taxonomy" id="1802271"/>
    <lineage>
        <taxon>Bacteria</taxon>
        <taxon>Candidatus Sungiibacteriota</taxon>
    </lineage>
</organism>
<evidence type="ECO:0000256" key="5">
    <source>
        <dbReference type="ARBA" id="ARBA00022695"/>
    </source>
</evidence>